<dbReference type="EMBL" id="CM056742">
    <property type="protein sequence ID" value="KAJ8675003.1"/>
    <property type="molecule type" value="Genomic_DNA"/>
</dbReference>
<proteinExistence type="predicted"/>
<keyword evidence="2" id="KW-1185">Reference proteome</keyword>
<comment type="caution">
    <text evidence="1">The sequence shown here is derived from an EMBL/GenBank/DDBJ whole genome shotgun (WGS) entry which is preliminary data.</text>
</comment>
<dbReference type="Proteomes" id="UP001239111">
    <property type="component" value="Chromosome 2"/>
</dbReference>
<protein>
    <submittedName>
        <fullName evidence="1">Uncharacterized protein</fullName>
    </submittedName>
</protein>
<gene>
    <name evidence="1" type="ORF">QAD02_010789</name>
</gene>
<evidence type="ECO:0000313" key="1">
    <source>
        <dbReference type="EMBL" id="KAJ8675003.1"/>
    </source>
</evidence>
<evidence type="ECO:0000313" key="2">
    <source>
        <dbReference type="Proteomes" id="UP001239111"/>
    </source>
</evidence>
<organism evidence="1 2">
    <name type="scientific">Eretmocerus hayati</name>
    <dbReference type="NCBI Taxonomy" id="131215"/>
    <lineage>
        <taxon>Eukaryota</taxon>
        <taxon>Metazoa</taxon>
        <taxon>Ecdysozoa</taxon>
        <taxon>Arthropoda</taxon>
        <taxon>Hexapoda</taxon>
        <taxon>Insecta</taxon>
        <taxon>Pterygota</taxon>
        <taxon>Neoptera</taxon>
        <taxon>Endopterygota</taxon>
        <taxon>Hymenoptera</taxon>
        <taxon>Apocrita</taxon>
        <taxon>Proctotrupomorpha</taxon>
        <taxon>Chalcidoidea</taxon>
        <taxon>Aphelinidae</taxon>
        <taxon>Aphelininae</taxon>
        <taxon>Eretmocerus</taxon>
    </lineage>
</organism>
<name>A0ACC2NVW8_9HYME</name>
<reference evidence="1" key="1">
    <citation type="submission" date="2023-04" db="EMBL/GenBank/DDBJ databases">
        <title>A chromosome-level genome assembly of the parasitoid wasp Eretmocerus hayati.</title>
        <authorList>
            <person name="Zhong Y."/>
            <person name="Liu S."/>
            <person name="Liu Y."/>
        </authorList>
    </citation>
    <scope>NUCLEOTIDE SEQUENCE</scope>
    <source>
        <strain evidence="1">ZJU_SS_LIU_2023</strain>
    </source>
</reference>
<accession>A0ACC2NVW8</accession>
<sequence>MEGSSSSKVAGAPSDSKYITSEIDLLLVHLNQITIDLKQSRINSSSSCIHGLDIKTEPVTEQEILLINKTQYLLKRLMSSIEKYANRCKNINSNMKNRQETASRLCRTLKEMLRRSRSCIVQKKSLALSSSVSPGPTEEIDRALLDEEENLQFALEDNLEQCEEGILRCESVFGKVMILEEEIELMTWKLTDLEKCVVEVERNETNLDHVVRELVEIAQLVPENDREFQRLIELCKVETDQVTDLLNSTYPCLVQHFQRLSDQVDSR</sequence>